<dbReference type="PROSITE" id="PS50262">
    <property type="entry name" value="G_PROTEIN_RECEP_F1_2"/>
    <property type="match status" value="1"/>
</dbReference>
<dbReference type="GO" id="GO:0016020">
    <property type="term" value="C:membrane"/>
    <property type="evidence" value="ECO:0007669"/>
    <property type="project" value="UniProtKB-SubCell"/>
</dbReference>
<keyword evidence="6 10" id="KW-1133">Transmembrane helix</keyword>
<dbReference type="AlphaFoldDB" id="A0A8D8QTS5"/>
<dbReference type="PRINTS" id="PR00751">
    <property type="entry name" value="THYROLIBRINR"/>
</dbReference>
<evidence type="ECO:0000256" key="6">
    <source>
        <dbReference type="ARBA" id="ARBA00022989"/>
    </source>
</evidence>
<protein>
    <recommendedName>
        <fullName evidence="4">Thyrotropin-releasing hormone receptor</fullName>
    </recommendedName>
    <alternativeName>
        <fullName evidence="8">Thyroliberin receptor</fullName>
    </alternativeName>
</protein>
<dbReference type="SMART" id="SM01381">
    <property type="entry name" value="7TM_GPCR_Srsx"/>
    <property type="match status" value="1"/>
</dbReference>
<reference evidence="12" key="1">
    <citation type="submission" date="2021-05" db="EMBL/GenBank/DDBJ databases">
        <authorList>
            <person name="Alioto T."/>
            <person name="Alioto T."/>
            <person name="Gomez Garrido J."/>
        </authorList>
    </citation>
    <scope>NUCLEOTIDE SEQUENCE</scope>
</reference>
<evidence type="ECO:0000256" key="2">
    <source>
        <dbReference type="ARBA" id="ARBA00004370"/>
    </source>
</evidence>
<feature type="transmembrane region" description="Helical" evidence="10">
    <location>
        <begin position="251"/>
        <end position="273"/>
    </location>
</feature>
<evidence type="ECO:0000256" key="1">
    <source>
        <dbReference type="ARBA" id="ARBA00004100"/>
    </source>
</evidence>
<dbReference type="GO" id="GO:0004997">
    <property type="term" value="F:thyrotropin-releasing hormone receptor activity"/>
    <property type="evidence" value="ECO:0007669"/>
    <property type="project" value="InterPro"/>
</dbReference>
<feature type="transmembrane region" description="Helical" evidence="10">
    <location>
        <begin position="158"/>
        <end position="180"/>
    </location>
</feature>
<accession>A0A8D8QTS5</accession>
<sequence>MISQLTNNKTINNKMITLNNNVSFPINDTFDFIYFDHDVNLTDCLVNSTSFEYLDRPDYDYLQCNETIVKEMFSMEYRIVGTIFQSIILIVGLLGNIMVVSVVYKIKSMRTPTNCYLVSLSIADLMVLIAALPIELVAYYQEKYTWLWGNYGCKLSVFLQYLGINASSLNLIAFTVERYIAICKPMLAHRICTLNRARKILIYVWTFAVIYSSPWLYLTETHQIDGAAGRERCDFKLPRSYYLVYFFTDIIVFYVIPLVLTCILYILIVHTLLSSKNIKRNKGRLINQPGNLTNVKHHQIKNNSRAQVVKMLAAVVIVFATLWLPYRLMLVYNSFAAMLNHPKFMDLWFIMFAKTCVFINSAINPILYNSMSTKFRRAFARFLVCRSSPEYHNSTGRLSTVTSMTTSSVRRKVNVNLNTNGALVRRNTEIPVRRNTEF</sequence>
<evidence type="ECO:0000256" key="8">
    <source>
        <dbReference type="ARBA" id="ARBA00032251"/>
    </source>
</evidence>
<feature type="transmembrane region" description="Helical" evidence="10">
    <location>
        <begin position="200"/>
        <end position="218"/>
    </location>
</feature>
<evidence type="ECO:0000256" key="5">
    <source>
        <dbReference type="ARBA" id="ARBA00022692"/>
    </source>
</evidence>
<comment type="function">
    <text evidence="1">Receptor for thyrotropin-releasing hormone (TRH). Upon ligand binding, this G-protein-coupled receptor triggers activation of the phosphatidylinositol (IP3)-calcium-protein kinase C (PKC) pathway.</text>
</comment>
<feature type="transmembrane region" description="Helical" evidence="10">
    <location>
        <begin position="308"/>
        <end position="328"/>
    </location>
</feature>
<comment type="subcellular location">
    <subcellularLocation>
        <location evidence="2">Membrane</location>
    </subcellularLocation>
</comment>
<keyword evidence="7 10" id="KW-0472">Membrane</keyword>
<dbReference type="EMBL" id="HBUF01098477">
    <property type="protein sequence ID" value="CAG6637466.1"/>
    <property type="molecule type" value="Transcribed_RNA"/>
</dbReference>
<dbReference type="EMBL" id="HBUF01430796">
    <property type="protein sequence ID" value="CAG6741910.1"/>
    <property type="molecule type" value="Transcribed_RNA"/>
</dbReference>
<dbReference type="Pfam" id="PF00001">
    <property type="entry name" value="7tm_1"/>
    <property type="match status" value="1"/>
</dbReference>
<keyword evidence="9 12" id="KW-0675">Receptor</keyword>
<dbReference type="SUPFAM" id="SSF81321">
    <property type="entry name" value="Family A G protein-coupled receptor-like"/>
    <property type="match status" value="1"/>
</dbReference>
<evidence type="ECO:0000256" key="10">
    <source>
        <dbReference type="SAM" id="Phobius"/>
    </source>
</evidence>
<dbReference type="PANTHER" id="PTHR46061">
    <property type="entry name" value="THYROTROPIN-RELEASING HORMONE RECEPTOR"/>
    <property type="match status" value="1"/>
</dbReference>
<evidence type="ECO:0000256" key="3">
    <source>
        <dbReference type="ARBA" id="ARBA00010663"/>
    </source>
</evidence>
<dbReference type="PRINTS" id="PR01846">
    <property type="entry name" value="TRHRFAMILY"/>
</dbReference>
<dbReference type="PRINTS" id="PR00237">
    <property type="entry name" value="GPCRRHODOPSN"/>
</dbReference>
<evidence type="ECO:0000259" key="11">
    <source>
        <dbReference type="PROSITE" id="PS50262"/>
    </source>
</evidence>
<evidence type="ECO:0000256" key="4">
    <source>
        <dbReference type="ARBA" id="ARBA00018873"/>
    </source>
</evidence>
<feature type="transmembrane region" description="Helical" evidence="10">
    <location>
        <begin position="116"/>
        <end position="138"/>
    </location>
</feature>
<dbReference type="PROSITE" id="PS00237">
    <property type="entry name" value="G_PROTEIN_RECEP_F1_1"/>
    <property type="match status" value="1"/>
</dbReference>
<evidence type="ECO:0000313" key="12">
    <source>
        <dbReference type="EMBL" id="CAG6637466.1"/>
    </source>
</evidence>
<dbReference type="Gene3D" id="1.20.1070.10">
    <property type="entry name" value="Rhodopsin 7-helix transmembrane proteins"/>
    <property type="match status" value="1"/>
</dbReference>
<feature type="transmembrane region" description="Helical" evidence="10">
    <location>
        <begin position="348"/>
        <end position="368"/>
    </location>
</feature>
<keyword evidence="9" id="KW-0297">G-protein coupled receptor</keyword>
<organism evidence="12">
    <name type="scientific">Cacopsylla melanoneura</name>
    <dbReference type="NCBI Taxonomy" id="428564"/>
    <lineage>
        <taxon>Eukaryota</taxon>
        <taxon>Metazoa</taxon>
        <taxon>Ecdysozoa</taxon>
        <taxon>Arthropoda</taxon>
        <taxon>Hexapoda</taxon>
        <taxon>Insecta</taxon>
        <taxon>Pterygota</taxon>
        <taxon>Neoptera</taxon>
        <taxon>Paraneoptera</taxon>
        <taxon>Hemiptera</taxon>
        <taxon>Sternorrhyncha</taxon>
        <taxon>Psylloidea</taxon>
        <taxon>Psyllidae</taxon>
        <taxon>Psyllinae</taxon>
        <taxon>Cacopsylla</taxon>
    </lineage>
</organism>
<feature type="domain" description="G-protein coupled receptors family 1 profile" evidence="11">
    <location>
        <begin position="95"/>
        <end position="368"/>
    </location>
</feature>
<name>A0A8D8QTS5_9HEMI</name>
<feature type="transmembrane region" description="Helical" evidence="10">
    <location>
        <begin position="83"/>
        <end position="104"/>
    </location>
</feature>
<dbReference type="PANTHER" id="PTHR46061:SF3">
    <property type="entry name" value="THYROTROPIN-RELEASING HORMONE RECEPTOR"/>
    <property type="match status" value="1"/>
</dbReference>
<keyword evidence="9" id="KW-0807">Transducer</keyword>
<proteinExistence type="inferred from homology"/>
<dbReference type="InterPro" id="IPR000276">
    <property type="entry name" value="GPCR_Rhodpsn"/>
</dbReference>
<dbReference type="InterPro" id="IPR002120">
    <property type="entry name" value="TRH_rcpt_1"/>
</dbReference>
<keyword evidence="5 9" id="KW-0812">Transmembrane</keyword>
<comment type="similarity">
    <text evidence="3 9">Belongs to the G-protein coupled receptor 1 family.</text>
</comment>
<dbReference type="InterPro" id="IPR017452">
    <property type="entry name" value="GPCR_Rhodpsn_7TM"/>
</dbReference>
<evidence type="ECO:0000256" key="9">
    <source>
        <dbReference type="RuleBase" id="RU000688"/>
    </source>
</evidence>
<evidence type="ECO:0000256" key="7">
    <source>
        <dbReference type="ARBA" id="ARBA00023136"/>
    </source>
</evidence>